<feature type="compositionally biased region" description="Low complexity" evidence="2">
    <location>
        <begin position="417"/>
        <end position="446"/>
    </location>
</feature>
<feature type="compositionally biased region" description="Low complexity" evidence="2">
    <location>
        <begin position="172"/>
        <end position="187"/>
    </location>
</feature>
<evidence type="ECO:0000259" key="3">
    <source>
        <dbReference type="Pfam" id="PF06458"/>
    </source>
</evidence>
<feature type="domain" description="MucBP" evidence="3">
    <location>
        <begin position="315"/>
        <end position="372"/>
    </location>
</feature>
<feature type="compositionally biased region" description="Polar residues" evidence="2">
    <location>
        <begin position="87"/>
        <end position="125"/>
    </location>
</feature>
<accession>A0A0R1YPR8</accession>
<protein>
    <recommendedName>
        <fullName evidence="3">MucBP domain-containing protein</fullName>
    </recommendedName>
</protein>
<evidence type="ECO:0000313" key="5">
    <source>
        <dbReference type="Proteomes" id="UP000051010"/>
    </source>
</evidence>
<feature type="region of interest" description="Disordered" evidence="2">
    <location>
        <begin position="401"/>
        <end position="456"/>
    </location>
</feature>
<dbReference type="EMBL" id="AZFZ01000020">
    <property type="protein sequence ID" value="KRM44095.1"/>
    <property type="molecule type" value="Genomic_DNA"/>
</dbReference>
<dbReference type="Gene3D" id="3.10.20.320">
    <property type="entry name" value="Putative peptidoglycan bound protein (lpxtg motif)"/>
    <property type="match status" value="1"/>
</dbReference>
<feature type="compositionally biased region" description="Polar residues" evidence="2">
    <location>
        <begin position="155"/>
        <end position="171"/>
    </location>
</feature>
<evidence type="ECO:0000256" key="2">
    <source>
        <dbReference type="SAM" id="MobiDB-lite"/>
    </source>
</evidence>
<dbReference type="RefSeq" id="WP_054734021.1">
    <property type="nucleotide sequence ID" value="NZ_AZFZ01000020.1"/>
</dbReference>
<feature type="compositionally biased region" description="Low complexity" evidence="2">
    <location>
        <begin position="69"/>
        <end position="78"/>
    </location>
</feature>
<reference evidence="4 5" key="1">
    <citation type="journal article" date="2015" name="Genome Announc.">
        <title>Expanding the biotechnology potential of lactobacilli through comparative genomics of 213 strains and associated genera.</title>
        <authorList>
            <person name="Sun Z."/>
            <person name="Harris H.M."/>
            <person name="McCann A."/>
            <person name="Guo C."/>
            <person name="Argimon S."/>
            <person name="Zhang W."/>
            <person name="Yang X."/>
            <person name="Jeffery I.B."/>
            <person name="Cooney J.C."/>
            <person name="Kagawa T.F."/>
            <person name="Liu W."/>
            <person name="Song Y."/>
            <person name="Salvetti E."/>
            <person name="Wrobel A."/>
            <person name="Rasinkangas P."/>
            <person name="Parkhill J."/>
            <person name="Rea M.C."/>
            <person name="O'Sullivan O."/>
            <person name="Ritari J."/>
            <person name="Douillard F.P."/>
            <person name="Paul Ross R."/>
            <person name="Yang R."/>
            <person name="Briner A.E."/>
            <person name="Felis G.E."/>
            <person name="de Vos W.M."/>
            <person name="Barrangou R."/>
            <person name="Klaenhammer T.R."/>
            <person name="Caufield P.W."/>
            <person name="Cui Y."/>
            <person name="Zhang H."/>
            <person name="O'Toole P.W."/>
        </authorList>
    </citation>
    <scope>NUCLEOTIDE SEQUENCE [LARGE SCALE GENOMIC DNA]</scope>
    <source>
        <strain evidence="4 5">DSM 18390</strain>
    </source>
</reference>
<feature type="compositionally biased region" description="Low complexity" evidence="2">
    <location>
        <begin position="126"/>
        <end position="137"/>
    </location>
</feature>
<feature type="compositionally biased region" description="Low complexity" evidence="2">
    <location>
        <begin position="38"/>
        <end position="59"/>
    </location>
</feature>
<dbReference type="PATRIC" id="fig|1423786.4.peg.1019"/>
<name>A0A0R1YPR8_9LACO</name>
<dbReference type="InterPro" id="IPR009459">
    <property type="entry name" value="MucBP_dom"/>
</dbReference>
<feature type="region of interest" description="Disordered" evidence="2">
    <location>
        <begin position="37"/>
        <end position="205"/>
    </location>
</feature>
<dbReference type="AlphaFoldDB" id="A0A0R1YPR8"/>
<organism evidence="4 5">
    <name type="scientific">Lentilactobacillus parafarraginis DSM 18390 = JCM 14109</name>
    <dbReference type="NCBI Taxonomy" id="1423786"/>
    <lineage>
        <taxon>Bacteria</taxon>
        <taxon>Bacillati</taxon>
        <taxon>Bacillota</taxon>
        <taxon>Bacilli</taxon>
        <taxon>Lactobacillales</taxon>
        <taxon>Lactobacillaceae</taxon>
        <taxon>Lentilactobacillus</taxon>
    </lineage>
</organism>
<dbReference type="Proteomes" id="UP000051010">
    <property type="component" value="Unassembled WGS sequence"/>
</dbReference>
<proteinExistence type="predicted"/>
<dbReference type="Pfam" id="PF06458">
    <property type="entry name" value="MucBP"/>
    <property type="match status" value="1"/>
</dbReference>
<feature type="region of interest" description="Disordered" evidence="2">
    <location>
        <begin position="520"/>
        <end position="555"/>
    </location>
</feature>
<evidence type="ECO:0000313" key="4">
    <source>
        <dbReference type="EMBL" id="KRM44095.1"/>
    </source>
</evidence>
<sequence length="624" mass="64559">MNELKAPLYYKVIGLGIVPLFFGVLSTAPVTVSAADESAGSQATQTSQQTAVASTTADSNSTKQSANPGAGTTTGTITPKVAPEATPTATVDQRPTSNSGTATDQTSQSSKPAGQATGQTVTDQSAADQPARNNAAAGQSIAGKKTTDSAIGTAAKQTPATSSTNSETPGQSTATSETAASPTSTTSDNQKQVQPNTIDNSTAVNKPQALTGTQLTEYEQLVKSYVSTYDQQYQTDYQAGATTSGGGRIQTQLTSKETADEQTLYSHLNQFLDQFAADECRYLLTNLDAAGVDLAFNLLTATGTSVNAGKTLVIPVKVAAVDQAGQVLQTTQLKDDQGNDLAYGGSWTTTPPTIDGYTAVTTVLPTDASGVWDDHFNYDILNADGDLVITYSYVKNAVALTPSDSEPQSQPTPPASTPTVTTPTVTTSPTTQPTDVTPAPVVTPIPSDEVPESQPAPVTVVHQPKGTELPANPGMSPQPKTPTQDLVTVLTQHASKSEAPVTSRPVVVGTQPITWMPTTAAAVEQAATSEKSPAAATKHHPRSKQSTSQPQKGDEIASLAALQRRLDQSVSLAQNAGSTAVIMNPMLVPRSVPSRFPGEGGGHTQLGLYLASLAGTINFGLRDE</sequence>
<keyword evidence="1" id="KW-0677">Repeat</keyword>
<gene>
    <name evidence="4" type="ORF">FD47_GL000968</name>
</gene>
<comment type="caution">
    <text evidence="4">The sequence shown here is derived from an EMBL/GenBank/DDBJ whole genome shotgun (WGS) entry which is preliminary data.</text>
</comment>
<feature type="compositionally biased region" description="Polar residues" evidence="2">
    <location>
        <begin position="188"/>
        <end position="205"/>
    </location>
</feature>
<evidence type="ECO:0000256" key="1">
    <source>
        <dbReference type="ARBA" id="ARBA00022737"/>
    </source>
</evidence>